<feature type="transmembrane region" description="Helical" evidence="1">
    <location>
        <begin position="23"/>
        <end position="50"/>
    </location>
</feature>
<evidence type="ECO:0000313" key="2">
    <source>
        <dbReference type="EMBL" id="SDY55256.1"/>
    </source>
</evidence>
<dbReference type="STRING" id="381665.SAMN05216554_0684"/>
<dbReference type="Pfam" id="PF08592">
    <property type="entry name" value="Anthrone_oxy"/>
    <property type="match status" value="1"/>
</dbReference>
<feature type="transmembrane region" description="Helical" evidence="1">
    <location>
        <begin position="82"/>
        <end position="102"/>
    </location>
</feature>
<keyword evidence="1" id="KW-1133">Transmembrane helix</keyword>
<evidence type="ECO:0000313" key="3">
    <source>
        <dbReference type="Proteomes" id="UP000198891"/>
    </source>
</evidence>
<dbReference type="OrthoDB" id="4827927at2"/>
<feature type="transmembrane region" description="Helical" evidence="1">
    <location>
        <begin position="108"/>
        <end position="130"/>
    </location>
</feature>
<evidence type="ECO:0000256" key="1">
    <source>
        <dbReference type="SAM" id="Phobius"/>
    </source>
</evidence>
<protein>
    <submittedName>
        <fullName evidence="2">Uncharacterized membrane protein</fullName>
    </submittedName>
</protein>
<reference evidence="2 3" key="1">
    <citation type="submission" date="2016-10" db="EMBL/GenBank/DDBJ databases">
        <authorList>
            <person name="de Groot N.N."/>
        </authorList>
    </citation>
    <scope>NUCLEOTIDE SEQUENCE [LARGE SCALE GENOMIC DNA]</scope>
    <source>
        <strain evidence="2 3">CGMCC 4.3491</strain>
    </source>
</reference>
<organism evidence="2 3">
    <name type="scientific">Herbiconiux ginsengi</name>
    <dbReference type="NCBI Taxonomy" id="381665"/>
    <lineage>
        <taxon>Bacteria</taxon>
        <taxon>Bacillati</taxon>
        <taxon>Actinomycetota</taxon>
        <taxon>Actinomycetes</taxon>
        <taxon>Micrococcales</taxon>
        <taxon>Microbacteriaceae</taxon>
        <taxon>Herbiconiux</taxon>
    </lineage>
</organism>
<keyword evidence="3" id="KW-1185">Reference proteome</keyword>
<dbReference type="InterPro" id="IPR013901">
    <property type="entry name" value="Anthrone_oxy"/>
</dbReference>
<accession>A0A1H3KTB6</accession>
<name>A0A1H3KTB6_9MICO</name>
<dbReference type="AlphaFoldDB" id="A0A1H3KTB6"/>
<proteinExistence type="predicted"/>
<keyword evidence="1" id="KW-0812">Transmembrane</keyword>
<dbReference type="Proteomes" id="UP000198891">
    <property type="component" value="Unassembled WGS sequence"/>
</dbReference>
<dbReference type="EMBL" id="FNPZ01000001">
    <property type="protein sequence ID" value="SDY55256.1"/>
    <property type="molecule type" value="Genomic_DNA"/>
</dbReference>
<gene>
    <name evidence="2" type="ORF">SAMN05216554_0684</name>
</gene>
<sequence>MRQWTDLAARRPRPQNGSMSEPLAAVVAVVAVTGASALGAAVVGGVFFAFSGFVMRALGDAPPSAGLTVMQAINRTAVRPPLMITLFGTLLAGLAACILLVVTAAGAALWWAVAGEAVYLVGVVGLTVGFHVPRNNAIDRLDAGSTDAVPAWREYVTAWTRGNHVRALAGVAAAVLFGIATALATTR</sequence>
<feature type="transmembrane region" description="Helical" evidence="1">
    <location>
        <begin position="167"/>
        <end position="185"/>
    </location>
</feature>
<keyword evidence="1" id="KW-0472">Membrane</keyword>